<evidence type="ECO:0000256" key="1">
    <source>
        <dbReference type="SAM" id="MobiDB-lite"/>
    </source>
</evidence>
<dbReference type="GeneID" id="67029893"/>
<feature type="region of interest" description="Disordered" evidence="1">
    <location>
        <begin position="396"/>
        <end position="439"/>
    </location>
</feature>
<dbReference type="EMBL" id="CP059666">
    <property type="protein sequence ID" value="QRW22578.1"/>
    <property type="molecule type" value="Genomic_DNA"/>
</dbReference>
<evidence type="ECO:0000313" key="3">
    <source>
        <dbReference type="Proteomes" id="UP000650533"/>
    </source>
</evidence>
<dbReference type="RefSeq" id="XP_043182815.1">
    <property type="nucleotide sequence ID" value="XM_043327430.1"/>
</dbReference>
<name>A0A8H8P122_9AGAM</name>
<feature type="compositionally biased region" description="Low complexity" evidence="1">
    <location>
        <begin position="396"/>
        <end position="408"/>
    </location>
</feature>
<dbReference type="AlphaFoldDB" id="A0A8H8P122"/>
<gene>
    <name evidence="2" type="ORF">RhiXN_07614</name>
</gene>
<feature type="region of interest" description="Disordered" evidence="1">
    <location>
        <begin position="283"/>
        <end position="312"/>
    </location>
</feature>
<proteinExistence type="predicted"/>
<dbReference type="Proteomes" id="UP000650533">
    <property type="component" value="Chromosome 9"/>
</dbReference>
<organism evidence="2 3">
    <name type="scientific">Rhizoctonia solani</name>
    <dbReference type="NCBI Taxonomy" id="456999"/>
    <lineage>
        <taxon>Eukaryota</taxon>
        <taxon>Fungi</taxon>
        <taxon>Dikarya</taxon>
        <taxon>Basidiomycota</taxon>
        <taxon>Agaricomycotina</taxon>
        <taxon>Agaricomycetes</taxon>
        <taxon>Cantharellales</taxon>
        <taxon>Ceratobasidiaceae</taxon>
        <taxon>Rhizoctonia</taxon>
    </lineage>
</organism>
<sequence>MFSCHTKTVVYSSQGQSSQASPQGSLHVSHIDTAVKPLLASGLDNGRIYKWAKGIQDWASPGESYKISDISQSEILELQQEILNRGLKLKLHWSASRQVAIFKMPSLLHSAPLNTWAATIFPSLCTKLLEIKPRCLNQASVVDMGDSEIRLVTGYKQPDKAFGVYKDHGSDAHYTRMHPRVVFESAVSQSKGGARKKAELYLTETEVECQVHAVVILNFENVPTQLPNLTVLDDKKCRVTLEVWVCNETIGTRFPLDDCQEASISSGGIEDVSLEHGSDDNIAQDCLSDTYNSPDVSSNNSTPSTGTSKSLGSLVKQRGETIVVLDESETVEVELPDLVLDFYDFFRVCQRNPGEKVDAENRPINIPIRGLRDTLLMALKDERGRLRELSTAAGYAQGSAAGAVASTTRTRKRRAEQEPAAGFAEQSKKQSKSGKPVAE</sequence>
<reference evidence="2" key="1">
    <citation type="submission" date="2020-05" db="EMBL/GenBank/DDBJ databases">
        <title>Evolutionary and genomic comparisons of hybrid uninucleate and nonhybrid Rhizoctonia fungi.</title>
        <authorList>
            <person name="Li C."/>
            <person name="Chen X."/>
        </authorList>
    </citation>
    <scope>NUCLEOTIDE SEQUENCE</scope>
    <source>
        <strain evidence="2">AG-1 IA</strain>
    </source>
</reference>
<feature type="compositionally biased region" description="Low complexity" evidence="1">
    <location>
        <begin position="297"/>
        <end position="310"/>
    </location>
</feature>
<evidence type="ECO:0000313" key="2">
    <source>
        <dbReference type="EMBL" id="QRW22578.1"/>
    </source>
</evidence>
<feature type="compositionally biased region" description="Polar residues" evidence="1">
    <location>
        <begin position="287"/>
        <end position="296"/>
    </location>
</feature>
<dbReference type="KEGG" id="rsx:RhiXN_07614"/>
<protein>
    <submittedName>
        <fullName evidence="2">Uncharacterized protein</fullName>
    </submittedName>
</protein>
<accession>A0A8H8P122</accession>